<dbReference type="OMA" id="RFGMCGR"/>
<dbReference type="SUPFAM" id="SSF51182">
    <property type="entry name" value="RmlC-like cupins"/>
    <property type="match status" value="1"/>
</dbReference>
<sequence>MSTADPGDTAAGTGTAAGGAAAVPRPAGPAGPAAGYGGLPGGIGVSRLRVYDWEAADGLRGGTPHIHLTCSEGYAVTGGRGAVQTLTASGFEQTALAPGALVWFTPGTIHRLVDEGGLTIMVLMQNCGLPEAGDAVLTLPPHLLADPAAYRAAVALPEGGTEEELERAARRRRDLAVEGFTALRGATEAGDPEPLAAFHRAAAALVRPLVGAWRERWREGAAAAASATAAQLDELEEGGASHLAQARLRSEQPAARGRFGMCGRLDVYDIA</sequence>
<accession>A0A0M4D5G1</accession>
<feature type="region of interest" description="Disordered" evidence="1">
    <location>
        <begin position="1"/>
        <end position="29"/>
    </location>
</feature>
<gene>
    <name evidence="2" type="ORF">SPRI_0490</name>
</gene>
<dbReference type="KEGG" id="spri:SPRI_0490"/>
<reference evidence="2 3" key="1">
    <citation type="submission" date="2015-08" db="EMBL/GenBank/DDBJ databases">
        <title>Genome sequence of the pristinamycin over-producing bacterium Streptomyces pristinaespiralis HCCB10218.</title>
        <authorList>
            <person name="Tian J."/>
            <person name="Yang J."/>
            <person name="Li L."/>
            <person name="Ruan L."/>
            <person name="Wei W."/>
            <person name="Zheng G."/>
            <person name="Wei Z."/>
            <person name="Yang S."/>
            <person name="Ge M."/>
            <person name="Jiang W."/>
            <person name="Lu Y."/>
        </authorList>
    </citation>
    <scope>NUCLEOTIDE SEQUENCE [LARGE SCALE GENOMIC DNA]</scope>
    <source>
        <strain evidence="2 3">HCCB 10218</strain>
    </source>
</reference>
<dbReference type="InterPro" id="IPR014710">
    <property type="entry name" value="RmlC-like_jellyroll"/>
</dbReference>
<protein>
    <submittedName>
        <fullName evidence="2">Cupin</fullName>
    </submittedName>
</protein>
<name>A0A0M4D5G1_STRPR</name>
<evidence type="ECO:0000256" key="1">
    <source>
        <dbReference type="SAM" id="MobiDB-lite"/>
    </source>
</evidence>
<dbReference type="STRING" id="38300.SPRI_0490"/>
<dbReference type="AlphaFoldDB" id="A0A0M4D5G1"/>
<dbReference type="InterPro" id="IPR011051">
    <property type="entry name" value="RmlC_Cupin_sf"/>
</dbReference>
<evidence type="ECO:0000313" key="2">
    <source>
        <dbReference type="EMBL" id="ALC18796.1"/>
    </source>
</evidence>
<dbReference type="EMBL" id="CP011340">
    <property type="protein sequence ID" value="ALC18796.1"/>
    <property type="molecule type" value="Genomic_DNA"/>
</dbReference>
<evidence type="ECO:0000313" key="3">
    <source>
        <dbReference type="Proteomes" id="UP000060513"/>
    </source>
</evidence>
<dbReference type="PATRIC" id="fig|38300.4.peg.519"/>
<organism evidence="2">
    <name type="scientific">Streptomyces pristinaespiralis</name>
    <dbReference type="NCBI Taxonomy" id="38300"/>
    <lineage>
        <taxon>Bacteria</taxon>
        <taxon>Bacillati</taxon>
        <taxon>Actinomycetota</taxon>
        <taxon>Actinomycetes</taxon>
        <taxon>Kitasatosporales</taxon>
        <taxon>Streptomycetaceae</taxon>
        <taxon>Streptomyces</taxon>
    </lineage>
</organism>
<proteinExistence type="predicted"/>
<dbReference type="Proteomes" id="UP000060513">
    <property type="component" value="Chromosome"/>
</dbReference>
<dbReference type="Gene3D" id="2.60.120.10">
    <property type="entry name" value="Jelly Rolls"/>
    <property type="match status" value="1"/>
</dbReference>